<feature type="region of interest" description="Disordered" evidence="1">
    <location>
        <begin position="144"/>
        <end position="171"/>
    </location>
</feature>
<evidence type="ECO:0000256" key="1">
    <source>
        <dbReference type="SAM" id="MobiDB-lite"/>
    </source>
</evidence>
<reference evidence="3 4" key="1">
    <citation type="submission" date="2017-02" db="EMBL/GenBank/DDBJ databases">
        <title>Genomes of Trichoderma spp. with biocontrol activity.</title>
        <authorList>
            <person name="Gardiner D."/>
            <person name="Kazan K."/>
            <person name="Vos C."/>
            <person name="Harvey P."/>
        </authorList>
    </citation>
    <scope>NUCLEOTIDE SEQUENCE [LARGE SCALE GENOMIC DNA]</scope>
    <source>
        <strain evidence="3 4">A5MH</strain>
    </source>
</reference>
<dbReference type="OrthoDB" id="3925971at2759"/>
<comment type="caution">
    <text evidence="3">The sequence shown here is derived from an EMBL/GenBank/DDBJ whole genome shotgun (WGS) entry which is preliminary data.</text>
</comment>
<evidence type="ECO:0000259" key="2">
    <source>
        <dbReference type="Pfam" id="PF05347"/>
    </source>
</evidence>
<name>A0A2K0SWP6_9HYPO</name>
<dbReference type="Proteomes" id="UP000236546">
    <property type="component" value="Unassembled WGS sequence"/>
</dbReference>
<evidence type="ECO:0000313" key="4">
    <source>
        <dbReference type="Proteomes" id="UP000236546"/>
    </source>
</evidence>
<dbReference type="InterPro" id="IPR008011">
    <property type="entry name" value="Complex1_LYR_dom"/>
</dbReference>
<evidence type="ECO:0000313" key="3">
    <source>
        <dbReference type="EMBL" id="PNP37674.1"/>
    </source>
</evidence>
<feature type="compositionally biased region" description="Pro residues" evidence="1">
    <location>
        <begin position="118"/>
        <end position="129"/>
    </location>
</feature>
<feature type="domain" description="Complex 1 LYR protein" evidence="2">
    <location>
        <begin position="17"/>
        <end position="84"/>
    </location>
</feature>
<organism evidence="3 4">
    <name type="scientific">Trichoderma gamsii</name>
    <dbReference type="NCBI Taxonomy" id="398673"/>
    <lineage>
        <taxon>Eukaryota</taxon>
        <taxon>Fungi</taxon>
        <taxon>Dikarya</taxon>
        <taxon>Ascomycota</taxon>
        <taxon>Pezizomycotina</taxon>
        <taxon>Sordariomycetes</taxon>
        <taxon>Hypocreomycetidae</taxon>
        <taxon>Hypocreales</taxon>
        <taxon>Hypocreaceae</taxon>
        <taxon>Trichoderma</taxon>
    </lineage>
</organism>
<feature type="region of interest" description="Disordered" evidence="1">
    <location>
        <begin position="110"/>
        <end position="129"/>
    </location>
</feature>
<accession>A0A2K0SWP6</accession>
<protein>
    <recommendedName>
        <fullName evidence="2">Complex 1 LYR protein domain-containing protein</fullName>
    </recommendedName>
</protein>
<dbReference type="Pfam" id="PF05347">
    <property type="entry name" value="Complex1_LYR"/>
    <property type="match status" value="1"/>
</dbReference>
<dbReference type="AlphaFoldDB" id="A0A2K0SWP6"/>
<dbReference type="EMBL" id="MTYH01000140">
    <property type="protein sequence ID" value="PNP37674.1"/>
    <property type="molecule type" value="Genomic_DNA"/>
</dbReference>
<gene>
    <name evidence="3" type="ORF">TGAMA5MH_10442</name>
</gene>
<proteinExistence type="predicted"/>
<sequence>MSRSTFVAARNSRHRTAALALYRALLRTASKVPVPLENASQKASKELKANPVVRIVRKRFAKNKPYTSFRLIYAAMTAGYKFLNLLTNAQTPNSPEHSQVIHHLQSVRQTAAASRAIPQPPRKPDPILPPEPLIINVAKADEPPQYTSNILPRPRDSLKGPGPRKVPSVSATADGQPFVRLRKPQPHAMSKMIGRKTNIFNDRIMNILDVDEWTASQAALEDEWDRMMDKLLAKENPKKMESQAFSRRTYDQDYFPMGETFGWSVQLSRLWWEWKVERTWEDWIARGEALHELVEQERSLAEKERGRSENNDLVKKDNRRATARLRRDAQEFEDAPPNVVVSDTTGLPLLEALRSNLPESTKSAQDEAPHDPFLSPAWATLVKTEQGRMLMWARRHVVRSAR</sequence>